<dbReference type="PIRSF" id="PIRSF028205">
    <property type="entry name" value="UCP028205"/>
    <property type="match status" value="1"/>
</dbReference>
<organism evidence="4 5">
    <name type="scientific">Syntrophorhabdus aromaticivorans</name>
    <dbReference type="NCBI Taxonomy" id="328301"/>
    <lineage>
        <taxon>Bacteria</taxon>
        <taxon>Pseudomonadati</taxon>
        <taxon>Thermodesulfobacteriota</taxon>
        <taxon>Syntrophorhabdia</taxon>
        <taxon>Syntrophorhabdales</taxon>
        <taxon>Syntrophorhabdaceae</taxon>
        <taxon>Syntrophorhabdus</taxon>
    </lineage>
</organism>
<name>A0A971M5I6_9BACT</name>
<evidence type="ECO:0000256" key="1">
    <source>
        <dbReference type="ARBA" id="ARBA00022729"/>
    </source>
</evidence>
<protein>
    <submittedName>
        <fullName evidence="4">Outer membrane lipoprotein-sorting protein</fullName>
    </submittedName>
</protein>
<dbReference type="SUPFAM" id="SSF89392">
    <property type="entry name" value="Prokaryotic lipoproteins and lipoprotein localization factors"/>
    <property type="match status" value="1"/>
</dbReference>
<dbReference type="AlphaFoldDB" id="A0A971M5I6"/>
<dbReference type="EMBL" id="JAAYEE010000219">
    <property type="protein sequence ID" value="NLW36179.1"/>
    <property type="molecule type" value="Genomic_DNA"/>
</dbReference>
<dbReference type="Proteomes" id="UP000777265">
    <property type="component" value="Unassembled WGS sequence"/>
</dbReference>
<evidence type="ECO:0000313" key="5">
    <source>
        <dbReference type="Proteomes" id="UP000777265"/>
    </source>
</evidence>
<reference evidence="4" key="2">
    <citation type="submission" date="2020-01" db="EMBL/GenBank/DDBJ databases">
        <authorList>
            <person name="Campanaro S."/>
        </authorList>
    </citation>
    <scope>NUCLEOTIDE SEQUENCE</scope>
    <source>
        <strain evidence="4">AS06rmzACSIP_7</strain>
    </source>
</reference>
<comment type="caution">
    <text evidence="4">The sequence shown here is derived from an EMBL/GenBank/DDBJ whole genome shotgun (WGS) entry which is preliminary data.</text>
</comment>
<evidence type="ECO:0000313" key="4">
    <source>
        <dbReference type="EMBL" id="NLW36179.1"/>
    </source>
</evidence>
<feature type="domain" description="Uncharacterized protein TP-0789" evidence="3">
    <location>
        <begin position="66"/>
        <end position="240"/>
    </location>
</feature>
<keyword evidence="4" id="KW-0449">Lipoprotein</keyword>
<feature type="chain" id="PRO_5037240465" evidence="2">
    <location>
        <begin position="21"/>
        <end position="244"/>
    </location>
</feature>
<dbReference type="InterPro" id="IPR029046">
    <property type="entry name" value="LolA/LolB/LppX"/>
</dbReference>
<accession>A0A971M5I6</accession>
<proteinExistence type="predicted"/>
<evidence type="ECO:0000259" key="3">
    <source>
        <dbReference type="Pfam" id="PF17131"/>
    </source>
</evidence>
<dbReference type="Gene3D" id="2.50.20.10">
    <property type="entry name" value="Lipoprotein localisation LolA/LolB/LppX"/>
    <property type="match status" value="1"/>
</dbReference>
<dbReference type="InterPro" id="IPR033399">
    <property type="entry name" value="TP_0789-like"/>
</dbReference>
<dbReference type="InterPro" id="IPR011220">
    <property type="entry name" value="UCP028205"/>
</dbReference>
<dbReference type="Pfam" id="PF17131">
    <property type="entry name" value="LolA_like"/>
    <property type="match status" value="1"/>
</dbReference>
<keyword evidence="1 2" id="KW-0732">Signal</keyword>
<gene>
    <name evidence="4" type="ORF">GXY80_11990</name>
</gene>
<evidence type="ECO:0000256" key="2">
    <source>
        <dbReference type="SAM" id="SignalP"/>
    </source>
</evidence>
<reference evidence="4" key="1">
    <citation type="journal article" date="2020" name="Biotechnol. Biofuels">
        <title>New insights from the biogas microbiome by comprehensive genome-resolved metagenomics of nearly 1600 species originating from multiple anaerobic digesters.</title>
        <authorList>
            <person name="Campanaro S."/>
            <person name="Treu L."/>
            <person name="Rodriguez-R L.M."/>
            <person name="Kovalovszki A."/>
            <person name="Ziels R.M."/>
            <person name="Maus I."/>
            <person name="Zhu X."/>
            <person name="Kougias P.G."/>
            <person name="Basile A."/>
            <person name="Luo G."/>
            <person name="Schluter A."/>
            <person name="Konstantinidis K.T."/>
            <person name="Angelidaki I."/>
        </authorList>
    </citation>
    <scope>NUCLEOTIDE SEQUENCE</scope>
    <source>
        <strain evidence="4">AS06rmzACSIP_7</strain>
    </source>
</reference>
<sequence>MKTMLLTLIAVFFCIGGAFAQSNQGILEKIDNIRAPGKTFTFNLKVTVHTPEKEQVTELFVRTKDSKKSLVFYKSPASEKGKIMLMVDDNMWIYMPGNRRPIRISPQQQILGRVSNSDVARVVFNLDYSVDSVKNGRIDNKDAVNISLKARTAGAAYSSIDVWAERETYKLIKADFFALSGRLLKTTHYRGYETILDAERPTILEVRDSMKKDEYTVMQYSNMKVEETPETYFQSTYMERLSSR</sequence>
<dbReference type="CDD" id="cd16329">
    <property type="entry name" value="LolA_like"/>
    <property type="match status" value="1"/>
</dbReference>
<feature type="signal peptide" evidence="2">
    <location>
        <begin position="1"/>
        <end position="20"/>
    </location>
</feature>